<organism evidence="10 11">
    <name type="scientific">Hydra vulgaris</name>
    <name type="common">Hydra</name>
    <name type="synonym">Hydra attenuata</name>
    <dbReference type="NCBI Taxonomy" id="6087"/>
    <lineage>
        <taxon>Eukaryota</taxon>
        <taxon>Metazoa</taxon>
        <taxon>Cnidaria</taxon>
        <taxon>Hydrozoa</taxon>
        <taxon>Hydroidolina</taxon>
        <taxon>Anthoathecata</taxon>
        <taxon>Aplanulata</taxon>
        <taxon>Hydridae</taxon>
        <taxon>Hydra</taxon>
    </lineage>
</organism>
<evidence type="ECO:0000256" key="2">
    <source>
        <dbReference type="ARBA" id="ARBA00022490"/>
    </source>
</evidence>
<dbReference type="PRINTS" id="PR00380">
    <property type="entry name" value="KINESINHEAVY"/>
</dbReference>
<keyword evidence="10" id="KW-1185">Reference proteome</keyword>
<feature type="domain" description="Kinesin motor" evidence="9">
    <location>
        <begin position="6"/>
        <end position="321"/>
    </location>
</feature>
<reference evidence="11" key="1">
    <citation type="submission" date="2025-08" db="UniProtKB">
        <authorList>
            <consortium name="RefSeq"/>
        </authorList>
    </citation>
    <scope>IDENTIFICATION</scope>
</reference>
<evidence type="ECO:0000256" key="8">
    <source>
        <dbReference type="SAM" id="Coils"/>
    </source>
</evidence>
<evidence type="ECO:0000256" key="5">
    <source>
        <dbReference type="ARBA" id="ARBA00023054"/>
    </source>
</evidence>
<keyword evidence="7" id="KW-0505">Motor protein</keyword>
<keyword evidence="2" id="KW-0963">Cytoplasm</keyword>
<dbReference type="InterPro" id="IPR036961">
    <property type="entry name" value="Kinesin_motor_dom_sf"/>
</dbReference>
<evidence type="ECO:0000256" key="6">
    <source>
        <dbReference type="ARBA" id="ARBA00023212"/>
    </source>
</evidence>
<evidence type="ECO:0000256" key="3">
    <source>
        <dbReference type="ARBA" id="ARBA00022741"/>
    </source>
</evidence>
<evidence type="ECO:0000256" key="4">
    <source>
        <dbReference type="ARBA" id="ARBA00022840"/>
    </source>
</evidence>
<keyword evidence="6" id="KW-0206">Cytoskeleton</keyword>
<dbReference type="Proteomes" id="UP001652625">
    <property type="component" value="Chromosome 12"/>
</dbReference>
<keyword evidence="4 7" id="KW-0067">ATP-binding</keyword>
<dbReference type="Gene3D" id="3.40.850.10">
    <property type="entry name" value="Kinesin motor domain"/>
    <property type="match status" value="1"/>
</dbReference>
<comment type="similarity">
    <text evidence="7">Belongs to the TRAFAC class myosin-kinesin ATPase superfamily. Kinesin family.</text>
</comment>
<evidence type="ECO:0000313" key="10">
    <source>
        <dbReference type="Proteomes" id="UP001652625"/>
    </source>
</evidence>
<name>A0ABM4D4M9_HYDVU</name>
<dbReference type="RefSeq" id="XP_065669232.1">
    <property type="nucleotide sequence ID" value="XM_065813160.1"/>
</dbReference>
<keyword evidence="3 7" id="KW-0547">Nucleotide-binding</keyword>
<evidence type="ECO:0000256" key="1">
    <source>
        <dbReference type="ARBA" id="ARBA00004245"/>
    </source>
</evidence>
<proteinExistence type="inferred from homology"/>
<feature type="coiled-coil region" evidence="8">
    <location>
        <begin position="412"/>
        <end position="527"/>
    </location>
</feature>
<sequence>MPEGSSIQVAVRCRPLSTSEKNSGATRVLKIKGDQVSLHNAALPGSSKEINFSYENCYFTEAKNNEIFKDLTEPLLRKALDGYNISVIAFGQHDSGKSHTINGTLEDPGLISRASETIFKVIEDASNVKDYFLMVSMLEVGDSFLYDLINPSGIDLKVRHHPQLGLYVDDIAEVVVQTNDDVIRLCDQGLRIRKLTTDINGSARTTTVFSIYIEQRAKGGSQFKSTKSTISFIELAGSEHTSKSEDAPFISKSLNSLRNVVMTLKQGTKVVPYEESKLTKLLQVAFGGNGYTVFIGHVSPSDGDFSETFATLQFMSHVKSVQNIPKRNQTDYTMVIKGLREEISKLRERLSINTGKMVDTPNNDDVSRMEELIKDLQLAKMQTWDEKQRMSEMFLEERKHHLSSKGILDWVLDSMKKGSKDVQSKLANLQKDKERLMIEYKEVRNVADALKDQLQLMITDYTKLNEAGNGNSKDGKQKVAEIQEMKEKLRQENETLKKIKQNLKEIQDKQKLEKEEAKNQAASLKGNFELRFKLEAENRENMEKENQATLADEIDRVKMETENEKAELKMKSSGQKLITADDLLKVEMELLDLKAEKSTMAVKLRSIESEKRQLKIDIDEMFKRQKEELEIQQLQHFQTFRHYREAFEEQKGMLEQRYRALLEDSIQDAVYLSSRNQELVDENQTLKQEIAELKDKISTISGRPQST</sequence>
<dbReference type="SUPFAM" id="SSF52540">
    <property type="entry name" value="P-loop containing nucleoside triphosphate hydrolases"/>
    <property type="match status" value="1"/>
</dbReference>
<dbReference type="InterPro" id="IPR027640">
    <property type="entry name" value="Kinesin-like_fam"/>
</dbReference>
<evidence type="ECO:0000313" key="11">
    <source>
        <dbReference type="RefSeq" id="XP_065669232.1"/>
    </source>
</evidence>
<protein>
    <submittedName>
        <fullName evidence="11">Kinesin-2b isoform X2</fullName>
    </submittedName>
</protein>
<evidence type="ECO:0000259" key="9">
    <source>
        <dbReference type="PROSITE" id="PS50067"/>
    </source>
</evidence>
<accession>A0ABM4D4M9</accession>
<dbReference type="PANTHER" id="PTHR47969">
    <property type="entry name" value="CHROMOSOME-ASSOCIATED KINESIN KIF4A-RELATED"/>
    <property type="match status" value="1"/>
</dbReference>
<dbReference type="PROSITE" id="PS50067">
    <property type="entry name" value="KINESIN_MOTOR_2"/>
    <property type="match status" value="1"/>
</dbReference>
<comment type="subcellular location">
    <subcellularLocation>
        <location evidence="1">Cytoplasm</location>
        <location evidence="1">Cytoskeleton</location>
    </subcellularLocation>
</comment>
<feature type="coiled-coil region" evidence="8">
    <location>
        <begin position="604"/>
        <end position="703"/>
    </location>
</feature>
<dbReference type="InterPro" id="IPR001752">
    <property type="entry name" value="Kinesin_motor_dom"/>
</dbReference>
<dbReference type="GeneID" id="100207720"/>
<dbReference type="Pfam" id="PF00225">
    <property type="entry name" value="Kinesin"/>
    <property type="match status" value="1"/>
</dbReference>
<keyword evidence="5 8" id="KW-0175">Coiled coil</keyword>
<dbReference type="InterPro" id="IPR027417">
    <property type="entry name" value="P-loop_NTPase"/>
</dbReference>
<feature type="binding site" evidence="7">
    <location>
        <begin position="91"/>
        <end position="98"/>
    </location>
    <ligand>
        <name>ATP</name>
        <dbReference type="ChEBI" id="CHEBI:30616"/>
    </ligand>
</feature>
<dbReference type="SMART" id="SM00129">
    <property type="entry name" value="KISc"/>
    <property type="match status" value="1"/>
</dbReference>
<dbReference type="PANTHER" id="PTHR47969:SF15">
    <property type="entry name" value="CHROMOSOME-ASSOCIATED KINESIN KIF4A-RELATED"/>
    <property type="match status" value="1"/>
</dbReference>
<evidence type="ECO:0000256" key="7">
    <source>
        <dbReference type="PROSITE-ProRule" id="PRU00283"/>
    </source>
</evidence>
<gene>
    <name evidence="11" type="primary">LOC100207720</name>
</gene>